<sequence length="1034" mass="117005">MEFLDQATLATLATFLLSNELPKLRLLSKALNGRLFPVDSFRRLIREPRSLVFPAEWGQEKLESVKNRSKREQLFEEGSQRAQGGAVPEASEVHSVTASPPVSLDIPVSSVAPSRRDFNYLRVLVNLPPPPPHLLHLTLHIPDNLRTVTRSWLRTYHQLLCVAAPHLETLQLVEFFSARLRKDLMVRDGAVHAEDKNGDASCSADTSNPRESIPESDAVAPENQENRQEEAPVCSCPWRAPKKHEALPLPAFPRLRFLAVRNRGGWSVRPPLPCAFTYLFLGDLQTGDSSRESCWASSESTTPSEAFPVLKDIRFLEFTTIGLDLFRQFLVKHNVTSAEHIAIGMWHMSPLQDFLLFLVRENSKPKRRFHKLRSLDVHGARFIWPPDEFWYFFWRSWCDFTQIWKERFLQRSSDSDRGDARRRASALCDDHWTSCPKDWSTCPDQWGTDNDPLLRVSDGDCEPQDEDLVEEGGSINDEFLSDAGEDEGKDRESIVRMLKRLPCLRRVLLSGFVGTFVAEEADEAIRFFEDIFPQAVVDVEGEIIVSTNALLEAVVQATAHPGWASRLDSFMARKREHRAQVTQATGSRASPWTEDFDRSGVTAAAVGAPNSEVSTSNAELERDDESEHLALEGRRYDERNWEALDGVFLSERGKENFGRWLALGVIEDVYIEVSNPTYPKVHLQINAFHRYCVSTYFKCLELPATKMEDPVGQDWGLPSVTVRHVVQWGTKYVQDFLDIVSTFRHVILNLNYIFWTDRGEYVDANAERCLGSEAGEACRTPSEGNLIQSDAPCARTDGRAQDVHDVAKADFSVDQESGETDAEPPPVVSADTRFLQCSESASPADGASIRSSDAGDERLVASDRTAHQGSKEVVRLGEFDGHFPNVVGLLLPLYWMDDATWSTDEIARIAEKYRSQTQVVRIKNLFPIMGEYATVDDPVSLMARDFEIVTRICKDTMRVIDYRVYSFFSWKDELGLDENTLIPQFLKEFVSNNPEFTLAKRLDSPSMTQTGVVTVGQEALCQLRVYIWIKRDVL</sequence>
<protein>
    <submittedName>
        <fullName evidence="2">Uncharacterized protein</fullName>
    </submittedName>
</protein>
<organism evidence="2">
    <name type="scientific">Toxoplasma gondii (strain ATCC 50861 / VEG)</name>
    <dbReference type="NCBI Taxonomy" id="432359"/>
    <lineage>
        <taxon>Eukaryota</taxon>
        <taxon>Sar</taxon>
        <taxon>Alveolata</taxon>
        <taxon>Apicomplexa</taxon>
        <taxon>Conoidasida</taxon>
        <taxon>Coccidia</taxon>
        <taxon>Eucoccidiorida</taxon>
        <taxon>Eimeriorina</taxon>
        <taxon>Sarcocystidae</taxon>
        <taxon>Toxoplasma</taxon>
    </lineage>
</organism>
<name>A0A0F7V2R9_TOXGV</name>
<evidence type="ECO:0000313" key="2">
    <source>
        <dbReference type="EMBL" id="CEL74370.1"/>
    </source>
</evidence>
<evidence type="ECO:0000256" key="1">
    <source>
        <dbReference type="SAM" id="MobiDB-lite"/>
    </source>
</evidence>
<feature type="region of interest" description="Disordered" evidence="1">
    <location>
        <begin position="195"/>
        <end position="234"/>
    </location>
</feature>
<accession>A0A0F7V2R9</accession>
<reference evidence="2" key="1">
    <citation type="journal article" date="2015" name="PLoS ONE">
        <title>Comprehensive Evaluation of Toxoplasma gondii VEG and Neospora caninum LIV Genomes with Tachyzoite Stage Transcriptome and Proteome Defines Novel Transcript Features.</title>
        <authorList>
            <person name="Ramaprasad A."/>
            <person name="Mourier T."/>
            <person name="Naeem R."/>
            <person name="Malas T.B."/>
            <person name="Moussa E."/>
            <person name="Panigrahi A."/>
            <person name="Vermont S.J."/>
            <person name="Otto T.D."/>
            <person name="Wastling J."/>
            <person name="Pain A."/>
        </authorList>
    </citation>
    <scope>NUCLEOTIDE SEQUENCE</scope>
    <source>
        <strain evidence="2">VEG</strain>
    </source>
</reference>
<gene>
    <name evidence="2" type="ORF">BN1205_074460</name>
</gene>
<dbReference type="AlphaFoldDB" id="A0A0F7V2R9"/>
<dbReference type="EMBL" id="LN714497">
    <property type="protein sequence ID" value="CEL74370.1"/>
    <property type="molecule type" value="Genomic_DNA"/>
</dbReference>
<proteinExistence type="predicted"/>